<organism evidence="2 3">
    <name type="scientific">Aspergillus candidus</name>
    <dbReference type="NCBI Taxonomy" id="41067"/>
    <lineage>
        <taxon>Eukaryota</taxon>
        <taxon>Fungi</taxon>
        <taxon>Dikarya</taxon>
        <taxon>Ascomycota</taxon>
        <taxon>Pezizomycotina</taxon>
        <taxon>Eurotiomycetes</taxon>
        <taxon>Eurotiomycetidae</taxon>
        <taxon>Eurotiales</taxon>
        <taxon>Aspergillaceae</taxon>
        <taxon>Aspergillus</taxon>
        <taxon>Aspergillus subgen. Circumdati</taxon>
    </lineage>
</organism>
<dbReference type="RefSeq" id="XP_024672340.1">
    <property type="nucleotide sequence ID" value="XM_024812502.1"/>
</dbReference>
<proteinExistence type="predicted"/>
<sequence>MSANPALSIENLECISLFRQFAYLFSSNSGDVVRGRTHSAISSFKNSEARDNHAQPQYPQQPLRRGAKS</sequence>
<evidence type="ECO:0000313" key="3">
    <source>
        <dbReference type="Proteomes" id="UP000234585"/>
    </source>
</evidence>
<dbReference type="Proteomes" id="UP000234585">
    <property type="component" value="Unassembled WGS sequence"/>
</dbReference>
<evidence type="ECO:0000256" key="1">
    <source>
        <dbReference type="SAM" id="MobiDB-lite"/>
    </source>
</evidence>
<dbReference type="AlphaFoldDB" id="A0A2I2FCH4"/>
<dbReference type="EMBL" id="KZ559136">
    <property type="protein sequence ID" value="PLB38328.1"/>
    <property type="molecule type" value="Genomic_DNA"/>
</dbReference>
<keyword evidence="3" id="KW-1185">Reference proteome</keyword>
<feature type="region of interest" description="Disordered" evidence="1">
    <location>
        <begin position="43"/>
        <end position="69"/>
    </location>
</feature>
<name>A0A2I2FCH4_ASPCN</name>
<accession>A0A2I2FCH4</accession>
<dbReference type="GeneID" id="36519662"/>
<gene>
    <name evidence="2" type="ORF">BDW47DRAFT_105218</name>
</gene>
<reference evidence="2 3" key="1">
    <citation type="submission" date="2017-12" db="EMBL/GenBank/DDBJ databases">
        <authorList>
            <consortium name="DOE Joint Genome Institute"/>
            <person name="Haridas S."/>
            <person name="Kjaerbolling I."/>
            <person name="Vesth T.C."/>
            <person name="Frisvad J.C."/>
            <person name="Nybo J.L."/>
            <person name="Theobald S."/>
            <person name="Kuo A."/>
            <person name="Bowyer P."/>
            <person name="Matsuda Y."/>
            <person name="Mondo S."/>
            <person name="Lyhne E.K."/>
            <person name="Kogle M.E."/>
            <person name="Clum A."/>
            <person name="Lipzen A."/>
            <person name="Salamov A."/>
            <person name="Ngan C.Y."/>
            <person name="Daum C."/>
            <person name="Chiniquy J."/>
            <person name="Barry K."/>
            <person name="LaButti K."/>
            <person name="Simmons B.A."/>
            <person name="Magnuson J.K."/>
            <person name="Mortensen U.H."/>
            <person name="Larsen T.O."/>
            <person name="Grigoriev I.V."/>
            <person name="Baker S.E."/>
            <person name="Andersen M.R."/>
            <person name="Nordberg H.P."/>
            <person name="Cantor M.N."/>
            <person name="Hua S.X."/>
        </authorList>
    </citation>
    <scope>NUCLEOTIDE SEQUENCE [LARGE SCALE GENOMIC DNA]</scope>
    <source>
        <strain evidence="2 3">CBS 102.13</strain>
    </source>
</reference>
<evidence type="ECO:0000313" key="2">
    <source>
        <dbReference type="EMBL" id="PLB38328.1"/>
    </source>
</evidence>
<protein>
    <submittedName>
        <fullName evidence="2">Uncharacterized protein</fullName>
    </submittedName>
</protein>